<reference evidence="4 5" key="1">
    <citation type="submission" date="2018-05" db="EMBL/GenBank/DDBJ databases">
        <title>Genomic Encyclopedia of Type Strains, Phase IV (KMG-IV): sequencing the most valuable type-strain genomes for metagenomic binning, comparative biology and taxonomic classification.</title>
        <authorList>
            <person name="Goeker M."/>
        </authorList>
    </citation>
    <scope>NUCLEOTIDE SEQUENCE [LARGE SCALE GENOMIC DNA]</scope>
    <source>
        <strain evidence="4 5">DSM 28556</strain>
    </source>
</reference>
<name>A0A2V3W9W3_9BACI</name>
<proteinExistence type="predicted"/>
<evidence type="ECO:0000256" key="1">
    <source>
        <dbReference type="ARBA" id="ARBA00001946"/>
    </source>
</evidence>
<dbReference type="PANTHER" id="PTHR43046">
    <property type="entry name" value="GDP-MANNOSE MANNOSYL HYDROLASE"/>
    <property type="match status" value="1"/>
</dbReference>
<dbReference type="Pfam" id="PF00293">
    <property type="entry name" value="NUDIX"/>
    <property type="match status" value="1"/>
</dbReference>
<dbReference type="Proteomes" id="UP000247978">
    <property type="component" value="Unassembled WGS sequence"/>
</dbReference>
<accession>A0A2V3W9W3</accession>
<dbReference type="AlphaFoldDB" id="A0A2V3W9W3"/>
<dbReference type="InterPro" id="IPR059176">
    <property type="entry name" value="UDP-X_N"/>
</dbReference>
<dbReference type="InterPro" id="IPR000086">
    <property type="entry name" value="NUDIX_hydrolase_dom"/>
</dbReference>
<gene>
    <name evidence="4" type="ORF">DFR56_11049</name>
</gene>
<dbReference type="GO" id="GO:0016787">
    <property type="term" value="F:hydrolase activity"/>
    <property type="evidence" value="ECO:0007669"/>
    <property type="project" value="UniProtKB-KW"/>
</dbReference>
<dbReference type="Pfam" id="PF12535">
    <property type="entry name" value="Nudix_N"/>
    <property type="match status" value="1"/>
</dbReference>
<dbReference type="PANTHER" id="PTHR43046:SF16">
    <property type="entry name" value="ADP-RIBOSE PYROPHOSPHATASE YJHB-RELATED"/>
    <property type="match status" value="1"/>
</dbReference>
<evidence type="ECO:0000313" key="5">
    <source>
        <dbReference type="Proteomes" id="UP000247978"/>
    </source>
</evidence>
<keyword evidence="5" id="KW-1185">Reference proteome</keyword>
<evidence type="ECO:0000313" key="4">
    <source>
        <dbReference type="EMBL" id="PXW85549.1"/>
    </source>
</evidence>
<protein>
    <submittedName>
        <fullName evidence="4">ADP-ribose pyrophosphatase YjhB (NUDIX family)</fullName>
    </submittedName>
</protein>
<organism evidence="4 5">
    <name type="scientific">Pseudogracilibacillus auburnensis</name>
    <dbReference type="NCBI Taxonomy" id="1494959"/>
    <lineage>
        <taxon>Bacteria</taxon>
        <taxon>Bacillati</taxon>
        <taxon>Bacillota</taxon>
        <taxon>Bacilli</taxon>
        <taxon>Bacillales</taxon>
        <taxon>Bacillaceae</taxon>
        <taxon>Pseudogracilibacillus</taxon>
    </lineage>
</organism>
<feature type="domain" description="Nudix hydrolase" evidence="3">
    <location>
        <begin position="68"/>
        <end position="194"/>
    </location>
</feature>
<keyword evidence="2" id="KW-0378">Hydrolase</keyword>
<dbReference type="Gene3D" id="6.10.250.1120">
    <property type="match status" value="1"/>
</dbReference>
<dbReference type="RefSeq" id="WP_110396012.1">
    <property type="nucleotide sequence ID" value="NZ_JBHUHB010000001.1"/>
</dbReference>
<evidence type="ECO:0000259" key="3">
    <source>
        <dbReference type="PROSITE" id="PS51462"/>
    </source>
</evidence>
<evidence type="ECO:0000256" key="2">
    <source>
        <dbReference type="ARBA" id="ARBA00022801"/>
    </source>
</evidence>
<dbReference type="OrthoDB" id="9804442at2"/>
<dbReference type="InterPro" id="IPR015797">
    <property type="entry name" value="NUDIX_hydrolase-like_dom_sf"/>
</dbReference>
<dbReference type="EMBL" id="QJJQ01000010">
    <property type="protein sequence ID" value="PXW85549.1"/>
    <property type="molecule type" value="Genomic_DNA"/>
</dbReference>
<dbReference type="CDD" id="cd04672">
    <property type="entry name" value="NUDIX_CDP-Chase_like"/>
    <property type="match status" value="1"/>
</dbReference>
<dbReference type="Gene3D" id="3.90.79.10">
    <property type="entry name" value="Nucleoside Triphosphate Pyrophosphohydrolase"/>
    <property type="match status" value="1"/>
</dbReference>
<sequence length="205" mass="23696">MEHSYNWLEWAKKIQAIAQTGLTYTKDEYDKERYEELRELSKEILSTYTHVEMGTLTTLFTNESGYATPKIDIRGIVLKEGKLLFVKEKADNKWSLPGGWADIGISPAQIAKKEVKEEAGIEVEVKRVLAIFDRQKHPHPPSPYHIYKICFLCDYKSGHLEKGLETSDVAFFDPNHLPELSLERITHSQIDLLLKAIYEKSCYFE</sequence>
<dbReference type="PROSITE" id="PS51462">
    <property type="entry name" value="NUDIX"/>
    <property type="match status" value="1"/>
</dbReference>
<dbReference type="SUPFAM" id="SSF55811">
    <property type="entry name" value="Nudix"/>
    <property type="match status" value="1"/>
</dbReference>
<comment type="caution">
    <text evidence="4">The sequence shown here is derived from an EMBL/GenBank/DDBJ whole genome shotgun (WGS) entry which is preliminary data.</text>
</comment>
<comment type="cofactor">
    <cofactor evidence="1">
        <name>Mg(2+)</name>
        <dbReference type="ChEBI" id="CHEBI:18420"/>
    </cofactor>
</comment>